<dbReference type="Proteomes" id="UP000016666">
    <property type="component" value="Chromosome 5"/>
</dbReference>
<dbReference type="Ensembl" id="ENSAPLT00000020551.1">
    <property type="protein sequence ID" value="ENSAPLP00000022494.1"/>
    <property type="gene ID" value="ENSAPLG00000001064.2"/>
</dbReference>
<evidence type="ECO:0000256" key="3">
    <source>
        <dbReference type="ARBA" id="ARBA00022989"/>
    </source>
</evidence>
<dbReference type="GO" id="GO:1904263">
    <property type="term" value="P:positive regulation of TORC1 signaling"/>
    <property type="evidence" value="ECO:0007669"/>
    <property type="project" value="TreeGrafter"/>
</dbReference>
<accession>A0A493T9C0</accession>
<evidence type="ECO:0000256" key="2">
    <source>
        <dbReference type="ARBA" id="ARBA00022692"/>
    </source>
</evidence>
<keyword evidence="8" id="KW-1185">Reference proteome</keyword>
<feature type="transmembrane region" description="Helical" evidence="6">
    <location>
        <begin position="86"/>
        <end position="107"/>
    </location>
</feature>
<comment type="subcellular location">
    <subcellularLocation>
        <location evidence="1">Lysosome membrane</location>
        <topology evidence="1">Multi-pass membrane protein</topology>
    </subcellularLocation>
</comment>
<feature type="transmembrane region" description="Helical" evidence="6">
    <location>
        <begin position="12"/>
        <end position="38"/>
    </location>
</feature>
<sequence>MLSLHRLPSLPPLGLTAVHTALCASLFLFAYLQLWLLLYYRQRRLSYRTLCLFLGLLWAALRTTLFSFCLQGSPRALRLPQPFAHWLLHCLPGCLLFCSLCLLTLYFPAPPFCCPVAFPCLSGGLLVLLYLGSILTSLLFLVVNLTCAMLIHGEVPQDQLRWTVLARALVNDSLFILCAISLACCMCKLGKMSSHTPPIRSSWQ</sequence>
<dbReference type="AlphaFoldDB" id="A0A493T9C0"/>
<gene>
    <name evidence="7" type="primary">GPR137C</name>
</gene>
<protein>
    <submittedName>
        <fullName evidence="7">G protein-coupled receptor 137C</fullName>
    </submittedName>
</protein>
<dbReference type="PANTHER" id="PTHR15146:SF1">
    <property type="entry name" value="INTEGRAL MEMBRANE PROTEIN GPR137C"/>
    <property type="match status" value="1"/>
</dbReference>
<evidence type="ECO:0000313" key="7">
    <source>
        <dbReference type="Ensembl" id="ENSAPLP00000022494.1"/>
    </source>
</evidence>
<dbReference type="GeneTree" id="ENSGT00940000153986"/>
<dbReference type="InterPro" id="IPR029723">
    <property type="entry name" value="GPR137"/>
</dbReference>
<keyword evidence="2 6" id="KW-0812">Transmembrane</keyword>
<keyword evidence="4 6" id="KW-0472">Membrane</keyword>
<evidence type="ECO:0000256" key="6">
    <source>
        <dbReference type="SAM" id="Phobius"/>
    </source>
</evidence>
<evidence type="ECO:0000256" key="1">
    <source>
        <dbReference type="ARBA" id="ARBA00004155"/>
    </source>
</evidence>
<evidence type="ECO:0000256" key="5">
    <source>
        <dbReference type="ARBA" id="ARBA00023228"/>
    </source>
</evidence>
<feature type="transmembrane region" description="Helical" evidence="6">
    <location>
        <begin position="128"/>
        <end position="153"/>
    </location>
</feature>
<name>A0A493T9C0_ANAPP</name>
<evidence type="ECO:0000313" key="8">
    <source>
        <dbReference type="Proteomes" id="UP000016666"/>
    </source>
</evidence>
<dbReference type="GO" id="GO:0005765">
    <property type="term" value="C:lysosomal membrane"/>
    <property type="evidence" value="ECO:0007669"/>
    <property type="project" value="UniProtKB-SubCell"/>
</dbReference>
<proteinExistence type="predicted"/>
<evidence type="ECO:0000256" key="4">
    <source>
        <dbReference type="ARBA" id="ARBA00023136"/>
    </source>
</evidence>
<organism evidence="7 8">
    <name type="scientific">Anas platyrhynchos platyrhynchos</name>
    <name type="common">Northern mallard</name>
    <dbReference type="NCBI Taxonomy" id="8840"/>
    <lineage>
        <taxon>Eukaryota</taxon>
        <taxon>Metazoa</taxon>
        <taxon>Chordata</taxon>
        <taxon>Craniata</taxon>
        <taxon>Vertebrata</taxon>
        <taxon>Euteleostomi</taxon>
        <taxon>Archelosauria</taxon>
        <taxon>Archosauria</taxon>
        <taxon>Dinosauria</taxon>
        <taxon>Saurischia</taxon>
        <taxon>Theropoda</taxon>
        <taxon>Coelurosauria</taxon>
        <taxon>Aves</taxon>
        <taxon>Neognathae</taxon>
        <taxon>Galloanserae</taxon>
        <taxon>Anseriformes</taxon>
        <taxon>Anatidae</taxon>
        <taxon>Anatinae</taxon>
        <taxon>Anas</taxon>
    </lineage>
</organism>
<dbReference type="PANTHER" id="PTHR15146">
    <property type="entry name" value="INTEGRAL MEMBRANE PROTEIN GPR137"/>
    <property type="match status" value="1"/>
</dbReference>
<reference evidence="7" key="3">
    <citation type="submission" date="2025-09" db="UniProtKB">
        <authorList>
            <consortium name="Ensembl"/>
        </authorList>
    </citation>
    <scope>IDENTIFICATION</scope>
</reference>
<reference evidence="7" key="2">
    <citation type="submission" date="2025-08" db="UniProtKB">
        <authorList>
            <consortium name="Ensembl"/>
        </authorList>
    </citation>
    <scope>IDENTIFICATION</scope>
</reference>
<reference evidence="7 8" key="1">
    <citation type="submission" date="2017-10" db="EMBL/GenBank/DDBJ databases">
        <title>A new Pekin duck reference genome.</title>
        <authorList>
            <person name="Hou Z.-C."/>
            <person name="Zhou Z.-K."/>
            <person name="Zhu F."/>
            <person name="Hou S.-S."/>
        </authorList>
    </citation>
    <scope>NUCLEOTIDE SEQUENCE [LARGE SCALE GENOMIC DNA]</scope>
</reference>
<keyword evidence="3 6" id="KW-1133">Transmembrane helix</keyword>
<feature type="transmembrane region" description="Helical" evidence="6">
    <location>
        <begin position="50"/>
        <end position="74"/>
    </location>
</feature>
<keyword evidence="5" id="KW-0458">Lysosome</keyword>
<feature type="transmembrane region" description="Helical" evidence="6">
    <location>
        <begin position="173"/>
        <end position="190"/>
    </location>
</feature>